<evidence type="ECO:0000313" key="3">
    <source>
        <dbReference type="Proteomes" id="UP000704467"/>
    </source>
</evidence>
<accession>A0ABX1DQB2</accession>
<proteinExistence type="predicted"/>
<dbReference type="Proteomes" id="UP000704467">
    <property type="component" value="Unassembled WGS sequence"/>
</dbReference>
<comment type="caution">
    <text evidence="2">The sequence shown here is derived from an EMBL/GenBank/DDBJ whole genome shotgun (WGS) entry which is preliminary data.</text>
</comment>
<feature type="compositionally biased region" description="Basic and acidic residues" evidence="1">
    <location>
        <begin position="68"/>
        <end position="86"/>
    </location>
</feature>
<organism evidence="2 3">
    <name type="scientific">Brucella haematophila</name>
    <dbReference type="NCBI Taxonomy" id="419474"/>
    <lineage>
        <taxon>Bacteria</taxon>
        <taxon>Pseudomonadati</taxon>
        <taxon>Pseudomonadota</taxon>
        <taxon>Alphaproteobacteria</taxon>
        <taxon>Hyphomicrobiales</taxon>
        <taxon>Brucellaceae</taxon>
        <taxon>Brucella/Ochrobactrum group</taxon>
        <taxon>Brucella</taxon>
    </lineage>
</organism>
<feature type="region of interest" description="Disordered" evidence="1">
    <location>
        <begin position="64"/>
        <end position="86"/>
    </location>
</feature>
<evidence type="ECO:0000256" key="1">
    <source>
        <dbReference type="SAM" id="MobiDB-lite"/>
    </source>
</evidence>
<evidence type="ECO:0000313" key="2">
    <source>
        <dbReference type="EMBL" id="NKC05128.1"/>
    </source>
</evidence>
<gene>
    <name evidence="2" type="ORF">HED55_24065</name>
</gene>
<protein>
    <recommendedName>
        <fullName evidence="4">Transcriptional regulator</fullName>
    </recommendedName>
</protein>
<name>A0ABX1DQB2_9HYPH</name>
<reference evidence="2 3" key="1">
    <citation type="submission" date="2020-03" db="EMBL/GenBank/DDBJ databases">
        <title>Whole genome sequencing of clinical and environmental type strains of Ochrobactrum.</title>
        <authorList>
            <person name="Dharne M."/>
        </authorList>
    </citation>
    <scope>NUCLEOTIDE SEQUENCE [LARGE SCALE GENOMIC DNA]</scope>
    <source>
        <strain evidence="2 3">CIP 109452</strain>
    </source>
</reference>
<evidence type="ECO:0008006" key="4">
    <source>
        <dbReference type="Google" id="ProtNLM"/>
    </source>
</evidence>
<dbReference type="EMBL" id="JAAVLN010000003">
    <property type="protein sequence ID" value="NKC05128.1"/>
    <property type="molecule type" value="Genomic_DNA"/>
</dbReference>
<dbReference type="RefSeq" id="WP_138786744.1">
    <property type="nucleotide sequence ID" value="NZ_JBHEEQ010000012.1"/>
</dbReference>
<keyword evidence="3" id="KW-1185">Reference proteome</keyword>
<sequence>MAKRGQAVKFRLAKVCAVLNKSECELAHTLGLSRAALKAIDRRGAPLYLQLALTALMAGTQPAPFLQRHNDNDHQGSEHDFMKQAG</sequence>